<evidence type="ECO:0000313" key="1">
    <source>
        <dbReference type="EMBL" id="GGP06257.1"/>
    </source>
</evidence>
<dbReference type="EMBL" id="BMNK01000004">
    <property type="protein sequence ID" value="GGP06257.1"/>
    <property type="molecule type" value="Genomic_DNA"/>
</dbReference>
<name>A0A918E4N7_9ACTN</name>
<reference evidence="1" key="2">
    <citation type="submission" date="2020-09" db="EMBL/GenBank/DDBJ databases">
        <authorList>
            <person name="Sun Q."/>
            <person name="Zhou Y."/>
        </authorList>
    </citation>
    <scope>NUCLEOTIDE SEQUENCE</scope>
    <source>
        <strain evidence="1">CGMCC 4.7430</strain>
    </source>
</reference>
<dbReference type="Proteomes" id="UP000660745">
    <property type="component" value="Unassembled WGS sequence"/>
</dbReference>
<dbReference type="Pfam" id="PF02566">
    <property type="entry name" value="OsmC"/>
    <property type="match status" value="1"/>
</dbReference>
<dbReference type="InterPro" id="IPR015946">
    <property type="entry name" value="KH_dom-like_a/b"/>
</dbReference>
<evidence type="ECO:0000313" key="2">
    <source>
        <dbReference type="Proteomes" id="UP000660745"/>
    </source>
</evidence>
<keyword evidence="2" id="KW-1185">Reference proteome</keyword>
<dbReference type="PANTHER" id="PTHR42830:SF2">
    <property type="entry name" value="OSMC_OHR FAMILY PROTEIN"/>
    <property type="match status" value="1"/>
</dbReference>
<protein>
    <submittedName>
        <fullName evidence="1">Peroxiredoxin</fullName>
    </submittedName>
</protein>
<gene>
    <name evidence="1" type="ORF">GCM10012278_28940</name>
</gene>
<dbReference type="AlphaFoldDB" id="A0A918E4N7"/>
<dbReference type="PANTHER" id="PTHR42830">
    <property type="entry name" value="OSMOTICALLY INDUCIBLE FAMILY PROTEIN"/>
    <property type="match status" value="1"/>
</dbReference>
<comment type="caution">
    <text evidence="1">The sequence shown here is derived from an EMBL/GenBank/DDBJ whole genome shotgun (WGS) entry which is preliminary data.</text>
</comment>
<reference evidence="1" key="1">
    <citation type="journal article" date="2014" name="Int. J. Syst. Evol. Microbiol.">
        <title>Complete genome sequence of Corynebacterium casei LMG S-19264T (=DSM 44701T), isolated from a smear-ripened cheese.</title>
        <authorList>
            <consortium name="US DOE Joint Genome Institute (JGI-PGF)"/>
            <person name="Walter F."/>
            <person name="Albersmeier A."/>
            <person name="Kalinowski J."/>
            <person name="Ruckert C."/>
        </authorList>
    </citation>
    <scope>NUCLEOTIDE SEQUENCE</scope>
    <source>
        <strain evidence="1">CGMCC 4.7430</strain>
    </source>
</reference>
<organism evidence="1 2">
    <name type="scientific">Nonomuraea glycinis</name>
    <dbReference type="NCBI Taxonomy" id="2047744"/>
    <lineage>
        <taxon>Bacteria</taxon>
        <taxon>Bacillati</taxon>
        <taxon>Actinomycetota</taxon>
        <taxon>Actinomycetes</taxon>
        <taxon>Streptosporangiales</taxon>
        <taxon>Streptosporangiaceae</taxon>
        <taxon>Nonomuraea</taxon>
    </lineage>
</organism>
<dbReference type="SUPFAM" id="SSF82784">
    <property type="entry name" value="OsmC-like"/>
    <property type="match status" value="1"/>
</dbReference>
<dbReference type="Gene3D" id="3.30.300.20">
    <property type="match status" value="1"/>
</dbReference>
<sequence>MSRMHTYATTTTWTGNQGTGTSGYRAYTRDHTLAADGREVIVASSDPAFRGDAARWNPELLLVGALSECHMLAYLRLCADAGIVVTAYVDHAGGTMAETAGGGHFTEAVLRPQVTVESPDMVEAAIRLHADAHKSCFIAASVKFPVRHEPEVTAARASD</sequence>
<dbReference type="InterPro" id="IPR052707">
    <property type="entry name" value="OsmC_Ohr_Peroxiredoxin"/>
</dbReference>
<dbReference type="InterPro" id="IPR036102">
    <property type="entry name" value="OsmC/Ohrsf"/>
</dbReference>
<accession>A0A918E4N7</accession>
<dbReference type="InterPro" id="IPR003718">
    <property type="entry name" value="OsmC/Ohr_fam"/>
</dbReference>
<proteinExistence type="predicted"/>